<dbReference type="AlphaFoldDB" id="A0A3M7FZR2"/>
<evidence type="ECO:0000313" key="4">
    <source>
        <dbReference type="Proteomes" id="UP000281468"/>
    </source>
</evidence>
<proteinExistence type="predicted"/>
<gene>
    <name evidence="1" type="ORF">D0862_08982</name>
    <name evidence="2" type="ORF">D0864_01482</name>
</gene>
<evidence type="ECO:0000313" key="2">
    <source>
        <dbReference type="EMBL" id="RMZ09576.1"/>
    </source>
</evidence>
<name>A0A3M7FZR2_HORWE</name>
<protein>
    <recommendedName>
        <fullName evidence="5">Transcription factor domain-containing protein</fullName>
    </recommendedName>
</protein>
<comment type="caution">
    <text evidence="1">The sequence shown here is derived from an EMBL/GenBank/DDBJ whole genome shotgun (WGS) entry which is preliminary data.</text>
</comment>
<evidence type="ECO:0000313" key="3">
    <source>
        <dbReference type="Proteomes" id="UP000269539"/>
    </source>
</evidence>
<reference evidence="3 4" key="1">
    <citation type="journal article" date="2018" name="BMC Genomics">
        <title>Genomic evidence for intraspecific hybridization in a clonal and extremely halotolerant yeast.</title>
        <authorList>
            <person name="Gostincar C."/>
            <person name="Stajich J.E."/>
            <person name="Zupancic J."/>
            <person name="Zalar P."/>
            <person name="Gunde-Cimerman N."/>
        </authorList>
    </citation>
    <scope>NUCLEOTIDE SEQUENCE [LARGE SCALE GENOMIC DNA]</scope>
    <source>
        <strain evidence="2 3">EXF-10513</strain>
        <strain evidence="1 4">EXF-171</strain>
    </source>
</reference>
<dbReference type="Proteomes" id="UP000269539">
    <property type="component" value="Unassembled WGS sequence"/>
</dbReference>
<evidence type="ECO:0000313" key="1">
    <source>
        <dbReference type="EMBL" id="RMY94362.1"/>
    </source>
</evidence>
<sequence>MVPEFAALGGVGEAACWLSLREDIYVSLTTQTPIKANIDCFLNSPSIRRSDDYSWASLSILNLAYLLKRAFSEPLSLSDLAQSRNEIEDWDFRRPSSYYPFKHRPRSRQEGRCFPEIWMLLPHHAVGLQYYHISRILLSAVGSSGGNGDESSPPTHPPSTNIVHTYRTLAESRVRERQIKHHLYAVLGLATSNPRAENTWFTARHCLAVWGAYFRHPADHHAVLEFLEIWRRRSGWRTADLVDSLRQHWSEHDDE</sequence>
<dbReference type="EMBL" id="QWIQ01000318">
    <property type="protein sequence ID" value="RMY94362.1"/>
    <property type="molecule type" value="Genomic_DNA"/>
</dbReference>
<accession>A0A3M7FZR2</accession>
<dbReference type="Proteomes" id="UP000281468">
    <property type="component" value="Unassembled WGS sequence"/>
</dbReference>
<organism evidence="1 4">
    <name type="scientific">Hortaea werneckii</name>
    <name type="common">Black yeast</name>
    <name type="synonym">Cladosporium werneckii</name>
    <dbReference type="NCBI Taxonomy" id="91943"/>
    <lineage>
        <taxon>Eukaryota</taxon>
        <taxon>Fungi</taxon>
        <taxon>Dikarya</taxon>
        <taxon>Ascomycota</taxon>
        <taxon>Pezizomycotina</taxon>
        <taxon>Dothideomycetes</taxon>
        <taxon>Dothideomycetidae</taxon>
        <taxon>Mycosphaerellales</taxon>
        <taxon>Teratosphaeriaceae</taxon>
        <taxon>Hortaea</taxon>
    </lineage>
</organism>
<dbReference type="EMBL" id="QWIO01000091">
    <property type="protein sequence ID" value="RMZ09576.1"/>
    <property type="molecule type" value="Genomic_DNA"/>
</dbReference>
<evidence type="ECO:0008006" key="5">
    <source>
        <dbReference type="Google" id="ProtNLM"/>
    </source>
</evidence>